<dbReference type="CDD" id="cd08274">
    <property type="entry name" value="MDR9"/>
    <property type="match status" value="1"/>
</dbReference>
<dbReference type="SMART" id="SM00829">
    <property type="entry name" value="PKS_ER"/>
    <property type="match status" value="1"/>
</dbReference>
<comment type="subunit">
    <text evidence="2">Homotetramer.</text>
</comment>
<evidence type="ECO:0000313" key="8">
    <source>
        <dbReference type="EMBL" id="MDV5169761.1"/>
    </source>
</evidence>
<dbReference type="InterPro" id="IPR020843">
    <property type="entry name" value="ER"/>
</dbReference>
<dbReference type="EMBL" id="JAWJZI010000004">
    <property type="protein sequence ID" value="MDV5169761.1"/>
    <property type="molecule type" value="Genomic_DNA"/>
</dbReference>
<dbReference type="Proteomes" id="UP001186452">
    <property type="component" value="Unassembled WGS sequence"/>
</dbReference>
<dbReference type="RefSeq" id="WP_317522518.1">
    <property type="nucleotide sequence ID" value="NZ_JAWJZI010000004.1"/>
</dbReference>
<evidence type="ECO:0000256" key="2">
    <source>
        <dbReference type="ARBA" id="ARBA00011881"/>
    </source>
</evidence>
<dbReference type="InterPro" id="IPR002364">
    <property type="entry name" value="Quin_OxRdtase/zeta-crystal_CS"/>
</dbReference>
<accession>A0ABU3ZI35</accession>
<dbReference type="InterPro" id="IPR013154">
    <property type="entry name" value="ADH-like_N"/>
</dbReference>
<dbReference type="Pfam" id="PF00107">
    <property type="entry name" value="ADH_zinc_N"/>
    <property type="match status" value="1"/>
</dbReference>
<name>A0ABU3ZI35_9GAMM</name>
<evidence type="ECO:0000313" key="9">
    <source>
        <dbReference type="Proteomes" id="UP001186452"/>
    </source>
</evidence>
<dbReference type="InterPro" id="IPR013149">
    <property type="entry name" value="ADH-like_C"/>
</dbReference>
<keyword evidence="9" id="KW-1185">Reference proteome</keyword>
<evidence type="ECO:0000256" key="6">
    <source>
        <dbReference type="ARBA" id="ARBA00022990"/>
    </source>
</evidence>
<feature type="domain" description="Enoyl reductase (ER)" evidence="7">
    <location>
        <begin position="18"/>
        <end position="361"/>
    </location>
</feature>
<dbReference type="PANTHER" id="PTHR44154:SF1">
    <property type="entry name" value="QUINONE OXIDOREDUCTASE"/>
    <property type="match status" value="1"/>
</dbReference>
<protein>
    <submittedName>
        <fullName evidence="8">Alcohol dehydrogenase family protein</fullName>
    </submittedName>
</protein>
<comment type="caution">
    <text evidence="8">The sequence shown here is derived from an EMBL/GenBank/DDBJ whole genome shotgun (WGS) entry which is preliminary data.</text>
</comment>
<evidence type="ECO:0000256" key="5">
    <source>
        <dbReference type="ARBA" id="ARBA00022884"/>
    </source>
</evidence>
<keyword evidence="6" id="KW-0007">Acetylation</keyword>
<evidence type="ECO:0000256" key="4">
    <source>
        <dbReference type="ARBA" id="ARBA00022857"/>
    </source>
</evidence>
<proteinExistence type="predicted"/>
<dbReference type="Pfam" id="PF08240">
    <property type="entry name" value="ADH_N"/>
    <property type="match status" value="1"/>
</dbReference>
<dbReference type="PANTHER" id="PTHR44154">
    <property type="entry name" value="QUINONE OXIDOREDUCTASE"/>
    <property type="match status" value="1"/>
</dbReference>
<sequence>MTTSLPKTMKGVVLTGHGGLDKLELRNDLALPELAENEVLIKVGACAVNNTDINTRIGWYSKQVTADTNAGGSGGFDTIDDQDASWSGIPLTFPRIQGADVAGHIVAVGDQVDPSRIGERVMVRAMQQHPHTDESFRCITFGSECDGGFAQYTKALAGEAFTVNSTMTDVELASFPCAFSTAENMVDRANVKAGDVVLVTGASGGVGAAAVQLSKRRGASVIAVCGADKHQQVLEMGADRTIARGDSLIESLGTMAVDVVLDLVAGEQWPELPEVLRRGGRYAVAGAIGGPLTELDVRTLYLKDLSFFGCTYQQRHVFENLVSYIEAGEIKPVVSNTYPLEQIHQTQEDFLAKKFVGKLVLVPEH</sequence>
<dbReference type="Gene3D" id="3.90.180.10">
    <property type="entry name" value="Medium-chain alcohol dehydrogenases, catalytic domain"/>
    <property type="match status" value="1"/>
</dbReference>
<keyword evidence="5" id="KW-0694">RNA-binding</keyword>
<organism evidence="8 9">
    <name type="scientific">Photobacterium rosenbergii</name>
    <dbReference type="NCBI Taxonomy" id="294936"/>
    <lineage>
        <taxon>Bacteria</taxon>
        <taxon>Pseudomonadati</taxon>
        <taxon>Pseudomonadota</taxon>
        <taxon>Gammaproteobacteria</taxon>
        <taxon>Vibrionales</taxon>
        <taxon>Vibrionaceae</taxon>
        <taxon>Photobacterium</taxon>
    </lineage>
</organism>
<dbReference type="InterPro" id="IPR036291">
    <property type="entry name" value="NAD(P)-bd_dom_sf"/>
</dbReference>
<dbReference type="InterPro" id="IPR011032">
    <property type="entry name" value="GroES-like_sf"/>
</dbReference>
<comment type="subcellular location">
    <subcellularLocation>
        <location evidence="1">Cytoplasm</location>
    </subcellularLocation>
</comment>
<dbReference type="PROSITE" id="PS01162">
    <property type="entry name" value="QOR_ZETA_CRYSTAL"/>
    <property type="match status" value="1"/>
</dbReference>
<reference evidence="8 9" key="1">
    <citation type="submission" date="2023-10" db="EMBL/GenBank/DDBJ databases">
        <title>Marine bacteria isolated from horseshoe crab.</title>
        <authorList>
            <person name="Cheng T.H."/>
        </authorList>
    </citation>
    <scope>NUCLEOTIDE SEQUENCE [LARGE SCALE GENOMIC DNA]</scope>
    <source>
        <strain evidence="8 9">HSC6</strain>
    </source>
</reference>
<dbReference type="Gene3D" id="3.40.50.720">
    <property type="entry name" value="NAD(P)-binding Rossmann-like Domain"/>
    <property type="match status" value="1"/>
</dbReference>
<evidence type="ECO:0000256" key="1">
    <source>
        <dbReference type="ARBA" id="ARBA00004496"/>
    </source>
</evidence>
<keyword evidence="4" id="KW-0521">NADP</keyword>
<gene>
    <name evidence="8" type="ORF">R2X38_12235</name>
</gene>
<evidence type="ECO:0000256" key="3">
    <source>
        <dbReference type="ARBA" id="ARBA00022490"/>
    </source>
</evidence>
<dbReference type="SUPFAM" id="SSF51735">
    <property type="entry name" value="NAD(P)-binding Rossmann-fold domains"/>
    <property type="match status" value="1"/>
</dbReference>
<dbReference type="InterPro" id="IPR051603">
    <property type="entry name" value="Zinc-ADH_QOR/CCCR"/>
</dbReference>
<dbReference type="SUPFAM" id="SSF50129">
    <property type="entry name" value="GroES-like"/>
    <property type="match status" value="1"/>
</dbReference>
<keyword evidence="3" id="KW-0963">Cytoplasm</keyword>
<evidence type="ECO:0000259" key="7">
    <source>
        <dbReference type="SMART" id="SM00829"/>
    </source>
</evidence>